<evidence type="ECO:0000256" key="1">
    <source>
        <dbReference type="ARBA" id="ARBA00004123"/>
    </source>
</evidence>
<evidence type="ECO:0000256" key="2">
    <source>
        <dbReference type="ARBA" id="ARBA00006634"/>
    </source>
</evidence>
<evidence type="ECO:0000313" key="5">
    <source>
        <dbReference type="EMBL" id="ELW69707.1"/>
    </source>
</evidence>
<proteinExistence type="inferred from homology"/>
<dbReference type="InParanoid" id="L9L7M4"/>
<evidence type="ECO:0000256" key="4">
    <source>
        <dbReference type="SAM" id="MobiDB-lite"/>
    </source>
</evidence>
<dbReference type="InterPro" id="IPR031530">
    <property type="entry name" value="UPF0688"/>
</dbReference>
<dbReference type="FunCoup" id="L9L7M4">
    <property type="interactions" value="1189"/>
</dbReference>
<evidence type="ECO:0000313" key="6">
    <source>
        <dbReference type="Proteomes" id="UP000011518"/>
    </source>
</evidence>
<name>L9L7M4_TUPCH</name>
<keyword evidence="6" id="KW-1185">Reference proteome</keyword>
<comment type="subcellular location">
    <subcellularLocation>
        <location evidence="1">Nucleus</location>
    </subcellularLocation>
</comment>
<protein>
    <submittedName>
        <fullName evidence="5">Uncharacterized protein</fullName>
    </submittedName>
</protein>
<feature type="region of interest" description="Disordered" evidence="4">
    <location>
        <begin position="151"/>
        <end position="170"/>
    </location>
</feature>
<dbReference type="eggNOG" id="ENOG502SBCG">
    <property type="taxonomic scope" value="Eukaryota"/>
</dbReference>
<dbReference type="GO" id="GO:0005634">
    <property type="term" value="C:nucleus"/>
    <property type="evidence" value="ECO:0007669"/>
    <property type="project" value="UniProtKB-SubCell"/>
</dbReference>
<dbReference type="PANTHER" id="PTHR28491:SF1">
    <property type="entry name" value="UPF0688 PROTEIN C1ORF174"/>
    <property type="match status" value="1"/>
</dbReference>
<accession>L9L7M4</accession>
<evidence type="ECO:0000256" key="3">
    <source>
        <dbReference type="ARBA" id="ARBA00023242"/>
    </source>
</evidence>
<sequence length="241" mass="26560">MFQMKPVFENRRSRDEEKDRKLFLKENEDLLVAAPQKSVRRAGVAVPLTLMRSWKLTGRVRSSARLRARSCSTAGLASAQDIAGSTSAKTTCLTSHKATERRTSKKFKYDKSHLVKSELQKLVPKSDSGSLPKVTPETPCENKFAEDDTLLPDSAASSSTQQETAGLPLSHCRVVSDTGFRKTEDSLSVPKHTSSGAEDSNSNYTQRDKSALETEGVQRPPLQLDSTIFIDEDSNQPMPVS</sequence>
<dbReference type="EMBL" id="KB320524">
    <property type="protein sequence ID" value="ELW69707.1"/>
    <property type="molecule type" value="Genomic_DNA"/>
</dbReference>
<dbReference type="AlphaFoldDB" id="L9L7M4"/>
<comment type="similarity">
    <text evidence="2">Belongs to the UPF0688 family.</text>
</comment>
<dbReference type="Proteomes" id="UP000011518">
    <property type="component" value="Unassembled WGS sequence"/>
</dbReference>
<keyword evidence="3" id="KW-0539">Nucleus</keyword>
<dbReference type="Pfam" id="PF15772">
    <property type="entry name" value="UPF0688"/>
    <property type="match status" value="1"/>
</dbReference>
<gene>
    <name evidence="5" type="ORF">TREES_T100012962</name>
</gene>
<organism evidence="5 6">
    <name type="scientific">Tupaia chinensis</name>
    <name type="common">Chinese tree shrew</name>
    <name type="synonym">Tupaia belangeri chinensis</name>
    <dbReference type="NCBI Taxonomy" id="246437"/>
    <lineage>
        <taxon>Eukaryota</taxon>
        <taxon>Metazoa</taxon>
        <taxon>Chordata</taxon>
        <taxon>Craniata</taxon>
        <taxon>Vertebrata</taxon>
        <taxon>Euteleostomi</taxon>
        <taxon>Mammalia</taxon>
        <taxon>Eutheria</taxon>
        <taxon>Euarchontoglires</taxon>
        <taxon>Scandentia</taxon>
        <taxon>Tupaiidae</taxon>
        <taxon>Tupaia</taxon>
    </lineage>
</organism>
<feature type="region of interest" description="Disordered" evidence="4">
    <location>
        <begin position="180"/>
        <end position="241"/>
    </location>
</feature>
<feature type="region of interest" description="Disordered" evidence="4">
    <location>
        <begin position="120"/>
        <end position="145"/>
    </location>
</feature>
<reference evidence="6" key="1">
    <citation type="submission" date="2012-07" db="EMBL/GenBank/DDBJ databases">
        <title>Genome of the Chinese tree shrew, a rising model animal genetically related to primates.</title>
        <authorList>
            <person name="Zhang G."/>
            <person name="Fan Y."/>
            <person name="Yao Y."/>
            <person name="Huang Z."/>
        </authorList>
    </citation>
    <scope>NUCLEOTIDE SEQUENCE [LARGE SCALE GENOMIC DNA]</scope>
</reference>
<dbReference type="PANTHER" id="PTHR28491">
    <property type="entry name" value="UPF0688 PROTEIN C1ORF174"/>
    <property type="match status" value="1"/>
</dbReference>
<feature type="compositionally biased region" description="Polar residues" evidence="4">
    <location>
        <begin position="191"/>
        <end position="205"/>
    </location>
</feature>
<reference evidence="6" key="2">
    <citation type="journal article" date="2013" name="Nat. Commun.">
        <title>Genome of the Chinese tree shrew.</title>
        <authorList>
            <person name="Fan Y."/>
            <person name="Huang Z.Y."/>
            <person name="Cao C.C."/>
            <person name="Chen C.S."/>
            <person name="Chen Y.X."/>
            <person name="Fan D.D."/>
            <person name="He J."/>
            <person name="Hou H.L."/>
            <person name="Hu L."/>
            <person name="Hu X.T."/>
            <person name="Jiang X.T."/>
            <person name="Lai R."/>
            <person name="Lang Y.S."/>
            <person name="Liang B."/>
            <person name="Liao S.G."/>
            <person name="Mu D."/>
            <person name="Ma Y.Y."/>
            <person name="Niu Y.Y."/>
            <person name="Sun X.Q."/>
            <person name="Xia J.Q."/>
            <person name="Xiao J."/>
            <person name="Xiong Z.Q."/>
            <person name="Xu L."/>
            <person name="Yang L."/>
            <person name="Zhang Y."/>
            <person name="Zhao W."/>
            <person name="Zhao X.D."/>
            <person name="Zheng Y.T."/>
            <person name="Zhou J.M."/>
            <person name="Zhu Y.B."/>
            <person name="Zhang G.J."/>
            <person name="Wang J."/>
            <person name="Yao Y.G."/>
        </authorList>
    </citation>
    <scope>NUCLEOTIDE SEQUENCE [LARGE SCALE GENOMIC DNA]</scope>
</reference>
<dbReference type="STRING" id="246437.L9L7M4"/>